<evidence type="ECO:0008006" key="3">
    <source>
        <dbReference type="Google" id="ProtNLM"/>
    </source>
</evidence>
<dbReference type="AlphaFoldDB" id="A0A9W9CZX8"/>
<dbReference type="PANTHER" id="PTHR36167">
    <property type="entry name" value="C2H2 FINGER DOMAIN TRANSCRIPTION FACTOR (EUROFUNG)-RELATED"/>
    <property type="match status" value="1"/>
</dbReference>
<proteinExistence type="predicted"/>
<keyword evidence="2" id="KW-1185">Reference proteome</keyword>
<accession>A0A9W9CZX8</accession>
<evidence type="ECO:0000313" key="1">
    <source>
        <dbReference type="EMBL" id="KAJ4395084.1"/>
    </source>
</evidence>
<dbReference type="Proteomes" id="UP001140510">
    <property type="component" value="Unassembled WGS sequence"/>
</dbReference>
<protein>
    <recommendedName>
        <fullName evidence="3">Fungal N-terminal domain-containing protein</fullName>
    </recommendedName>
</protein>
<evidence type="ECO:0000313" key="2">
    <source>
        <dbReference type="Proteomes" id="UP001140510"/>
    </source>
</evidence>
<comment type="caution">
    <text evidence="1">The sequence shown here is derived from an EMBL/GenBank/DDBJ whole genome shotgun (WGS) entry which is preliminary data.</text>
</comment>
<sequence length="157" mass="17236">MAELLGLAASIVQLGGAGVELSKVLYTYVDSVAKSEKEIKDLAGDVKLTCSALERVGETLKNELPAALTRRAIDDAATIKQGCEAVFAEISDIAEKRWKVDSDGKKYLSLLGKSTWHFKEQKVEHLRSRLVSLKLDLSLLLSVLLLAHEHARGYQET</sequence>
<dbReference type="OrthoDB" id="5431013at2759"/>
<dbReference type="InterPro" id="IPR039327">
    <property type="entry name" value="CON7-like"/>
</dbReference>
<dbReference type="EMBL" id="JAPEVA010000177">
    <property type="protein sequence ID" value="KAJ4395084.1"/>
    <property type="molecule type" value="Genomic_DNA"/>
</dbReference>
<name>A0A9W9CZX8_9PLEO</name>
<organism evidence="1 2">
    <name type="scientific">Didymella pomorum</name>
    <dbReference type="NCBI Taxonomy" id="749634"/>
    <lineage>
        <taxon>Eukaryota</taxon>
        <taxon>Fungi</taxon>
        <taxon>Dikarya</taxon>
        <taxon>Ascomycota</taxon>
        <taxon>Pezizomycotina</taxon>
        <taxon>Dothideomycetes</taxon>
        <taxon>Pleosporomycetidae</taxon>
        <taxon>Pleosporales</taxon>
        <taxon>Pleosporineae</taxon>
        <taxon>Didymellaceae</taxon>
        <taxon>Didymella</taxon>
    </lineage>
</organism>
<dbReference type="GO" id="GO:0006355">
    <property type="term" value="P:regulation of DNA-templated transcription"/>
    <property type="evidence" value="ECO:0007669"/>
    <property type="project" value="InterPro"/>
</dbReference>
<reference evidence="1" key="1">
    <citation type="submission" date="2022-10" db="EMBL/GenBank/DDBJ databases">
        <title>Tapping the CABI collections for fungal endophytes: first genome assemblies for Collariella, Neodidymelliopsis, Ascochyta clinopodiicola, Didymella pomorum, Didymosphaeria variabile, Neocosmospora piperis and Neocucurbitaria cava.</title>
        <authorList>
            <person name="Hill R."/>
        </authorList>
    </citation>
    <scope>NUCLEOTIDE SEQUENCE</scope>
    <source>
        <strain evidence="1">IMI 355091</strain>
    </source>
</reference>
<dbReference type="PANTHER" id="PTHR36167:SF4">
    <property type="entry name" value="FUNGAL N-TERMINAL DOMAIN-CONTAINING PROTEIN"/>
    <property type="match status" value="1"/>
</dbReference>
<gene>
    <name evidence="1" type="ORF">N0V91_011083</name>
</gene>